<dbReference type="OrthoDB" id="9781337at2"/>
<dbReference type="SMART" id="SM00382">
    <property type="entry name" value="AAA"/>
    <property type="match status" value="1"/>
</dbReference>
<accession>A0A368XQH3</accession>
<sequence>MTSTAIAIACTGVSVRFGDFVALSNVGLDVATGQTLALIGPNGAGKTTLLNALSGRLALSGGRVQLQGRDITAEPIHRRARLGLGRSFQIINIFPEMTVLENLRLGAQPMVFGLQPFWRGVQAWPGLEARAREVAALVGLDDALDMPAAVLSHGRQRAVELGLALMSDPPVLLLDEPLAGVGQAEIQATTALIERVRQNRTVLLVEHNMDVVMRVADEVVVMMAGEILTRGTPEQVRADARVRRAYLGGARTQPAQEAAHA</sequence>
<gene>
    <name evidence="6" type="ORF">DES41_106280</name>
</gene>
<dbReference type="PROSITE" id="PS50893">
    <property type="entry name" value="ABC_TRANSPORTER_2"/>
    <property type="match status" value="1"/>
</dbReference>
<evidence type="ECO:0000256" key="1">
    <source>
        <dbReference type="ARBA" id="ARBA00022448"/>
    </source>
</evidence>
<dbReference type="RefSeq" id="WP_114469811.1">
    <property type="nucleotide sequence ID" value="NZ_QPJK01000006.1"/>
</dbReference>
<keyword evidence="3" id="KW-0547">Nucleotide-binding</keyword>
<organism evidence="6 7">
    <name type="scientific">Pseudorhodoferax soli</name>
    <dbReference type="NCBI Taxonomy" id="545864"/>
    <lineage>
        <taxon>Bacteria</taxon>
        <taxon>Pseudomonadati</taxon>
        <taxon>Pseudomonadota</taxon>
        <taxon>Betaproteobacteria</taxon>
        <taxon>Burkholderiales</taxon>
        <taxon>Comamonadaceae</taxon>
    </lineage>
</organism>
<dbReference type="GO" id="GO:0005524">
    <property type="term" value="F:ATP binding"/>
    <property type="evidence" value="ECO:0007669"/>
    <property type="project" value="UniProtKB-KW"/>
</dbReference>
<dbReference type="AlphaFoldDB" id="A0A368XQH3"/>
<evidence type="ECO:0000313" key="6">
    <source>
        <dbReference type="EMBL" id="RCW69406.1"/>
    </source>
</evidence>
<dbReference type="CDD" id="cd03219">
    <property type="entry name" value="ABC_Mj1267_LivG_branched"/>
    <property type="match status" value="1"/>
</dbReference>
<dbReference type="GO" id="GO:0005886">
    <property type="term" value="C:plasma membrane"/>
    <property type="evidence" value="ECO:0007669"/>
    <property type="project" value="TreeGrafter"/>
</dbReference>
<dbReference type="GO" id="GO:0016887">
    <property type="term" value="F:ATP hydrolysis activity"/>
    <property type="evidence" value="ECO:0007669"/>
    <property type="project" value="InterPro"/>
</dbReference>
<keyword evidence="1" id="KW-0813">Transport</keyword>
<evidence type="ECO:0000313" key="7">
    <source>
        <dbReference type="Proteomes" id="UP000252884"/>
    </source>
</evidence>
<evidence type="ECO:0000256" key="2">
    <source>
        <dbReference type="ARBA" id="ARBA00022475"/>
    </source>
</evidence>
<protein>
    <submittedName>
        <fullName evidence="6">Branched-chain amino acid transport system ATP-binding protein</fullName>
    </submittedName>
</protein>
<comment type="caution">
    <text evidence="6">The sequence shown here is derived from an EMBL/GenBank/DDBJ whole genome shotgun (WGS) entry which is preliminary data.</text>
</comment>
<dbReference type="Gene3D" id="3.40.50.300">
    <property type="entry name" value="P-loop containing nucleotide triphosphate hydrolases"/>
    <property type="match status" value="1"/>
</dbReference>
<keyword evidence="7" id="KW-1185">Reference proteome</keyword>
<reference evidence="6 7" key="1">
    <citation type="submission" date="2018-07" db="EMBL/GenBank/DDBJ databases">
        <title>Genomic Encyclopedia of Type Strains, Phase IV (KMG-IV): sequencing the most valuable type-strain genomes for metagenomic binning, comparative biology and taxonomic classification.</title>
        <authorList>
            <person name="Goeker M."/>
        </authorList>
    </citation>
    <scope>NUCLEOTIDE SEQUENCE [LARGE SCALE GENOMIC DNA]</scope>
    <source>
        <strain evidence="6 7">DSM 21634</strain>
    </source>
</reference>
<evidence type="ECO:0000259" key="5">
    <source>
        <dbReference type="PROSITE" id="PS50893"/>
    </source>
</evidence>
<dbReference type="PANTHER" id="PTHR45772:SF3">
    <property type="entry name" value="ABC TRANSPORTER ATP-BINDING PROTEIN"/>
    <property type="match status" value="1"/>
</dbReference>
<evidence type="ECO:0000256" key="3">
    <source>
        <dbReference type="ARBA" id="ARBA00022741"/>
    </source>
</evidence>
<dbReference type="EMBL" id="QPJK01000006">
    <property type="protein sequence ID" value="RCW69406.1"/>
    <property type="molecule type" value="Genomic_DNA"/>
</dbReference>
<dbReference type="Pfam" id="PF12399">
    <property type="entry name" value="BCA_ABC_TP_C"/>
    <property type="match status" value="1"/>
</dbReference>
<dbReference type="InterPro" id="IPR051120">
    <property type="entry name" value="ABC_AA/LPS_Transport"/>
</dbReference>
<proteinExistence type="predicted"/>
<keyword evidence="2" id="KW-0472">Membrane</keyword>
<keyword evidence="2" id="KW-1003">Cell membrane</keyword>
<dbReference type="InterPro" id="IPR003439">
    <property type="entry name" value="ABC_transporter-like_ATP-bd"/>
</dbReference>
<dbReference type="InterPro" id="IPR032823">
    <property type="entry name" value="BCA_ABC_TP_C"/>
</dbReference>
<dbReference type="SUPFAM" id="SSF52540">
    <property type="entry name" value="P-loop containing nucleoside triphosphate hydrolases"/>
    <property type="match status" value="1"/>
</dbReference>
<dbReference type="Pfam" id="PF00005">
    <property type="entry name" value="ABC_tran"/>
    <property type="match status" value="1"/>
</dbReference>
<dbReference type="InterPro" id="IPR003593">
    <property type="entry name" value="AAA+_ATPase"/>
</dbReference>
<name>A0A368XQH3_9BURK</name>
<dbReference type="InterPro" id="IPR027417">
    <property type="entry name" value="P-loop_NTPase"/>
</dbReference>
<dbReference type="Proteomes" id="UP000252884">
    <property type="component" value="Unassembled WGS sequence"/>
</dbReference>
<dbReference type="PANTHER" id="PTHR45772">
    <property type="entry name" value="CONSERVED COMPONENT OF ABC TRANSPORTER FOR NATURAL AMINO ACIDS-RELATED"/>
    <property type="match status" value="1"/>
</dbReference>
<keyword evidence="4 6" id="KW-0067">ATP-binding</keyword>
<feature type="domain" description="ABC transporter" evidence="5">
    <location>
        <begin position="8"/>
        <end position="249"/>
    </location>
</feature>
<evidence type="ECO:0000256" key="4">
    <source>
        <dbReference type="ARBA" id="ARBA00022840"/>
    </source>
</evidence>